<evidence type="ECO:0000256" key="4">
    <source>
        <dbReference type="ARBA" id="ARBA00022692"/>
    </source>
</evidence>
<dbReference type="KEGG" id="cow:Calow_0029"/>
<feature type="domain" description="Bacterial sugar transferase" evidence="8">
    <location>
        <begin position="271"/>
        <end position="449"/>
    </location>
</feature>
<name>E4Q1V0_CALOW</name>
<dbReference type="GO" id="GO:0016020">
    <property type="term" value="C:membrane"/>
    <property type="evidence" value="ECO:0007669"/>
    <property type="project" value="UniProtKB-SubCell"/>
</dbReference>
<dbReference type="AlphaFoldDB" id="E4Q1V0"/>
<reference key="1">
    <citation type="submission" date="2010-09" db="EMBL/GenBank/DDBJ databases">
        <title>Complete sequence of Caldicellulosiruptor owensensis OL.</title>
        <authorList>
            <consortium name="US DOE Joint Genome Institute"/>
            <person name="Lucas S."/>
            <person name="Copeland A."/>
            <person name="Lapidus A."/>
            <person name="Cheng J.-F."/>
            <person name="Bruce D."/>
            <person name="Goodwin L."/>
            <person name="Pitluck S."/>
            <person name="Davenport K."/>
            <person name="Detter J.C."/>
            <person name="Han C."/>
            <person name="Tapia R."/>
            <person name="Land M."/>
            <person name="Hauser L."/>
            <person name="Chang Y.-J."/>
            <person name="Jeffries C."/>
            <person name="Kyrpides N."/>
            <person name="Ivanova N."/>
            <person name="Mikhailova N."/>
            <person name="Blumer-Schuette S.E."/>
            <person name="Kelly R.M."/>
            <person name="Woyke T."/>
        </authorList>
    </citation>
    <scope>NUCLEOTIDE SEQUENCE</scope>
    <source>
        <strain>OL</strain>
    </source>
</reference>
<feature type="transmembrane region" description="Helical" evidence="7">
    <location>
        <begin position="45"/>
        <end position="63"/>
    </location>
</feature>
<dbReference type="InterPro" id="IPR017475">
    <property type="entry name" value="EPS_sugar_tfrase"/>
</dbReference>
<comment type="similarity">
    <text evidence="2">Belongs to the bacterial sugar transferase family.</text>
</comment>
<proteinExistence type="inferred from homology"/>
<evidence type="ECO:0000256" key="5">
    <source>
        <dbReference type="ARBA" id="ARBA00022989"/>
    </source>
</evidence>
<dbReference type="PANTHER" id="PTHR30576:SF0">
    <property type="entry name" value="UNDECAPRENYL-PHOSPHATE N-ACETYLGALACTOSAMINYL 1-PHOSPHATE TRANSFERASE-RELATED"/>
    <property type="match status" value="1"/>
</dbReference>
<dbReference type="Proteomes" id="UP000006889">
    <property type="component" value="Chromosome"/>
</dbReference>
<evidence type="ECO:0000259" key="8">
    <source>
        <dbReference type="Pfam" id="PF02397"/>
    </source>
</evidence>
<dbReference type="EMBL" id="CP002216">
    <property type="protein sequence ID" value="ADQ03649.1"/>
    <property type="molecule type" value="Genomic_DNA"/>
</dbReference>
<dbReference type="InterPro" id="IPR003362">
    <property type="entry name" value="Bact_transf"/>
</dbReference>
<keyword evidence="10" id="KW-1185">Reference proteome</keyword>
<feature type="transmembrane region" description="Helical" evidence="7">
    <location>
        <begin position="276"/>
        <end position="297"/>
    </location>
</feature>
<dbReference type="InterPro" id="IPR017473">
    <property type="entry name" value="Undecaprenyl-P_gluc_Ptfrase"/>
</dbReference>
<protein>
    <submittedName>
        <fullName evidence="9">Undecaprenyl-phosphate glucose phosphotransferase</fullName>
        <ecNumber evidence="9">2.7.8.6</ecNumber>
    </submittedName>
</protein>
<reference evidence="9 10" key="2">
    <citation type="journal article" date="2011" name="J. Bacteriol.">
        <title>Complete genome sequences for the anaerobic, extremely thermophilic plant biomass-degrading bacteria Caldicellulosiruptor hydrothermalis, Caldicellulosiruptor kristjanssonii, Caldicellulosiruptor kronotskyensis, Caldicellulosiruptor owensenis, and Caldicellulosiruptor lactoaceticus.</title>
        <authorList>
            <person name="Blumer-Schuette S.E."/>
            <person name="Ozdemir I."/>
            <person name="Mistry D."/>
            <person name="Lucas S."/>
            <person name="Lapidus A."/>
            <person name="Cheng J.F."/>
            <person name="Goodwin L.A."/>
            <person name="Pitluck S."/>
            <person name="Land M.L."/>
            <person name="Hauser L.J."/>
            <person name="Woyke T."/>
            <person name="Mikhailova N."/>
            <person name="Pati A."/>
            <person name="Kyrpides N.C."/>
            <person name="Ivanova N."/>
            <person name="Detter J.C."/>
            <person name="Walston-Davenport K."/>
            <person name="Han S."/>
            <person name="Adams M.W."/>
            <person name="Kelly R.M."/>
        </authorList>
    </citation>
    <scope>NUCLEOTIDE SEQUENCE [LARGE SCALE GENOMIC DNA]</scope>
    <source>
        <strain evidence="10">ATCC 700167 / DSM 13100 / OL</strain>
    </source>
</reference>
<dbReference type="NCBIfam" id="TIGR03025">
    <property type="entry name" value="EPS_sugtrans"/>
    <property type="match status" value="1"/>
</dbReference>
<evidence type="ECO:0000256" key="7">
    <source>
        <dbReference type="SAM" id="Phobius"/>
    </source>
</evidence>
<dbReference type="Pfam" id="PF02397">
    <property type="entry name" value="Bac_transf"/>
    <property type="match status" value="1"/>
</dbReference>
<dbReference type="HOGENOM" id="CLU_024920_0_1_9"/>
<dbReference type="eggNOG" id="COG1086">
    <property type="taxonomic scope" value="Bacteria"/>
</dbReference>
<dbReference type="Gene3D" id="3.40.50.720">
    <property type="entry name" value="NAD(P)-binding Rossmann-like Domain"/>
    <property type="match status" value="1"/>
</dbReference>
<gene>
    <name evidence="9" type="ordered locus">Calow_0029</name>
</gene>
<feature type="transmembrane region" description="Helical" evidence="7">
    <location>
        <begin position="12"/>
        <end position="30"/>
    </location>
</feature>
<feature type="transmembrane region" description="Helical" evidence="7">
    <location>
        <begin position="108"/>
        <end position="130"/>
    </location>
</feature>
<dbReference type="PANTHER" id="PTHR30576">
    <property type="entry name" value="COLANIC BIOSYNTHESIS UDP-GLUCOSE LIPID CARRIER TRANSFERASE"/>
    <property type="match status" value="1"/>
</dbReference>
<keyword evidence="5 7" id="KW-1133">Transmembrane helix</keyword>
<accession>E4Q1V0</accession>
<organism evidence="9 10">
    <name type="scientific">Caldicellulosiruptor owensensis (strain ATCC 700167 / DSM 13100 / OL)</name>
    <dbReference type="NCBI Taxonomy" id="632518"/>
    <lineage>
        <taxon>Bacteria</taxon>
        <taxon>Bacillati</taxon>
        <taxon>Bacillota</taxon>
        <taxon>Bacillota incertae sedis</taxon>
        <taxon>Caldicellulosiruptorales</taxon>
        <taxon>Caldicellulosiruptoraceae</taxon>
        <taxon>Caldicellulosiruptor</taxon>
    </lineage>
</organism>
<keyword evidence="6 7" id="KW-0472">Membrane</keyword>
<dbReference type="RefSeq" id="WP_013411064.1">
    <property type="nucleotide sequence ID" value="NC_014657.1"/>
</dbReference>
<evidence type="ECO:0000313" key="10">
    <source>
        <dbReference type="Proteomes" id="UP000006889"/>
    </source>
</evidence>
<dbReference type="Pfam" id="PF13727">
    <property type="entry name" value="CoA_binding_3"/>
    <property type="match status" value="1"/>
</dbReference>
<keyword evidence="4 7" id="KW-0812">Transmembrane</keyword>
<dbReference type="EC" id="2.7.8.6" evidence="9"/>
<dbReference type="STRING" id="632518.Calow_0029"/>
<dbReference type="eggNOG" id="COG2148">
    <property type="taxonomic scope" value="Bacteria"/>
</dbReference>
<dbReference type="OrthoDB" id="9808602at2"/>
<evidence type="ECO:0000256" key="1">
    <source>
        <dbReference type="ARBA" id="ARBA00004141"/>
    </source>
</evidence>
<evidence type="ECO:0000256" key="6">
    <source>
        <dbReference type="ARBA" id="ARBA00023136"/>
    </source>
</evidence>
<evidence type="ECO:0000313" key="9">
    <source>
        <dbReference type="EMBL" id="ADQ03649.1"/>
    </source>
</evidence>
<feature type="transmembrane region" description="Helical" evidence="7">
    <location>
        <begin position="84"/>
        <end position="102"/>
    </location>
</feature>
<evidence type="ECO:0000256" key="3">
    <source>
        <dbReference type="ARBA" id="ARBA00022679"/>
    </source>
</evidence>
<comment type="subcellular location">
    <subcellularLocation>
        <location evidence="1">Membrane</location>
        <topology evidence="1">Multi-pass membrane protein</topology>
    </subcellularLocation>
</comment>
<keyword evidence="3 9" id="KW-0808">Transferase</keyword>
<dbReference type="GO" id="GO:0047360">
    <property type="term" value="F:undecaprenyl-phosphate galactose phosphotransferase activity"/>
    <property type="evidence" value="ECO:0007669"/>
    <property type="project" value="UniProtKB-EC"/>
</dbReference>
<evidence type="ECO:0000256" key="2">
    <source>
        <dbReference type="ARBA" id="ARBA00006464"/>
    </source>
</evidence>
<sequence length="458" mass="53986">MHNLGRLYVKSAKIIDVAVISLSFILSWFIKFNSGLFNKPASLDIQTYLLIVALHVPLYLFFLTVSEKEGKRNNFELFSDFMRIFRSNIFALLIIVMIFYTLKLIDFSRIFLFIFVILNFLMSILQRLILRRILFSPNSKIISKEKVLFVGQNEISETLRQIFEKNNYQIIGFVVGERDQINEGVIGRIKDMESIVSNNCVDEVIIVLPLNQEKEINYIVDICEKYGIRTYIVPDYFKYIPSKAEIEKIEGIPLINIRYSPLDEWTNRFIKRSFDIVVSLIGLILCLPLFIIIAILIKLTSEGPVLFTQERVGYNRRIFKMHKFRTMYVQDPDEEKVRWTTKDDPRRTPIGRILRRLSLDELPQLWDVLVGNMSLVGPRPERPYFVEKFKEEIPKYMIKHRVRPGITGWAQIHGLRGDTSIEERIKYDIWYIENWSFWLDIKIILATIFGGKFMENAY</sequence>
<dbReference type="NCBIfam" id="TIGR03023">
    <property type="entry name" value="WcaJ_sugtrans"/>
    <property type="match status" value="1"/>
</dbReference>